<reference evidence="1 2" key="1">
    <citation type="journal article" date="2016" name="DNA Res.">
        <title>The draft genome of MD-2 pineapple using hybrid error correction of long reads.</title>
        <authorList>
            <person name="Redwan R.M."/>
            <person name="Saidin A."/>
            <person name="Kumar S.V."/>
        </authorList>
    </citation>
    <scope>NUCLEOTIDE SEQUENCE [LARGE SCALE GENOMIC DNA]</scope>
    <source>
        <strain evidence="2">cv. MD2</strain>
        <tissue evidence="1">Leaf</tissue>
    </source>
</reference>
<sequence>SSQKAATTFSTTVFTFGTFFSVWEEWTQTMPAQQMLEASGPKVRKSPSNL</sequence>
<organism evidence="1 2">
    <name type="scientific">Ananas comosus</name>
    <name type="common">Pineapple</name>
    <name type="synonym">Ananas ananas</name>
    <dbReference type="NCBI Taxonomy" id="4615"/>
    <lineage>
        <taxon>Eukaryota</taxon>
        <taxon>Viridiplantae</taxon>
        <taxon>Streptophyta</taxon>
        <taxon>Embryophyta</taxon>
        <taxon>Tracheophyta</taxon>
        <taxon>Spermatophyta</taxon>
        <taxon>Magnoliopsida</taxon>
        <taxon>Liliopsida</taxon>
        <taxon>Poales</taxon>
        <taxon>Bromeliaceae</taxon>
        <taxon>Bromelioideae</taxon>
        <taxon>Ananas</taxon>
    </lineage>
</organism>
<dbReference type="AlphaFoldDB" id="A0A199UV00"/>
<name>A0A199UV00_ANACO</name>
<comment type="caution">
    <text evidence="1">The sequence shown here is derived from an EMBL/GenBank/DDBJ whole genome shotgun (WGS) entry which is preliminary data.</text>
</comment>
<feature type="non-terminal residue" evidence="1">
    <location>
        <position position="1"/>
    </location>
</feature>
<dbReference type="Proteomes" id="UP000092600">
    <property type="component" value="Unassembled WGS sequence"/>
</dbReference>
<dbReference type="EMBL" id="LSRQ01004905">
    <property type="protein sequence ID" value="OAY68471.1"/>
    <property type="molecule type" value="Genomic_DNA"/>
</dbReference>
<proteinExistence type="predicted"/>
<evidence type="ECO:0000313" key="2">
    <source>
        <dbReference type="Proteomes" id="UP000092600"/>
    </source>
</evidence>
<gene>
    <name evidence="1" type="ORF">ACMD2_27324</name>
</gene>
<accession>A0A199UV00</accession>
<evidence type="ECO:0000313" key="1">
    <source>
        <dbReference type="EMBL" id="OAY68471.1"/>
    </source>
</evidence>
<protein>
    <submittedName>
        <fullName evidence="1">Uncharacterized protein</fullName>
    </submittedName>
</protein>